<proteinExistence type="predicted"/>
<evidence type="ECO:0000313" key="2">
    <source>
        <dbReference type="Proteomes" id="UP000594014"/>
    </source>
</evidence>
<reference evidence="1" key="1">
    <citation type="submission" date="2019-08" db="EMBL/GenBank/DDBJ databases">
        <title>Genome sequence of Clostridiales bacterium MT110.</title>
        <authorList>
            <person name="Cao J."/>
        </authorList>
    </citation>
    <scope>NUCLEOTIDE SEQUENCE</scope>
    <source>
        <strain evidence="1">MT110</strain>
    </source>
</reference>
<evidence type="ECO:0000313" key="1">
    <source>
        <dbReference type="EMBL" id="QOX62705.1"/>
    </source>
</evidence>
<dbReference type="Proteomes" id="UP000594014">
    <property type="component" value="Chromosome"/>
</dbReference>
<accession>A0ACD1A8D0</accession>
<dbReference type="EMBL" id="CP042469">
    <property type="protein sequence ID" value="QOX62705.1"/>
    <property type="molecule type" value="Genomic_DNA"/>
</dbReference>
<name>A0ACD1A8D0_9FIRM</name>
<protein>
    <submittedName>
        <fullName evidence="1">Bacteriohemerythrin</fullName>
    </submittedName>
</protein>
<gene>
    <name evidence="1" type="ORF">FRZ06_04755</name>
</gene>
<organism evidence="1 2">
    <name type="scientific">Anoxybacterium hadale</name>
    <dbReference type="NCBI Taxonomy" id="3408580"/>
    <lineage>
        <taxon>Bacteria</taxon>
        <taxon>Bacillati</taxon>
        <taxon>Bacillota</taxon>
        <taxon>Clostridia</taxon>
        <taxon>Peptostreptococcales</taxon>
        <taxon>Anaerovoracaceae</taxon>
        <taxon>Anoxybacterium</taxon>
    </lineage>
</organism>
<keyword evidence="2" id="KW-1185">Reference proteome</keyword>
<sequence length="134" mass="15402">MALSWTEDLSVGIGIIDEQHRTWFDKADQLFEAGKKGQAKEFVGQMLDFLDDYTKKHFSDEEKYMLSINYPEYDRQKNLHTAFIGELAKLKKEFNESGGNILVVLNANQMVVDWLVKHISNEDKKIGAFVKAAK</sequence>